<dbReference type="Proteomes" id="UP000820818">
    <property type="component" value="Linkage Group LG1"/>
</dbReference>
<evidence type="ECO:0000313" key="1">
    <source>
        <dbReference type="EMBL" id="KAI9565683.1"/>
    </source>
</evidence>
<keyword evidence="2" id="KW-1185">Reference proteome</keyword>
<comment type="caution">
    <text evidence="1">The sequence shown here is derived from an EMBL/GenBank/DDBJ whole genome shotgun (WGS) entry which is preliminary data.</text>
</comment>
<evidence type="ECO:0000313" key="2">
    <source>
        <dbReference type="Proteomes" id="UP000820818"/>
    </source>
</evidence>
<gene>
    <name evidence="1" type="ORF">GHT06_009475</name>
</gene>
<dbReference type="EMBL" id="WJBH02000001">
    <property type="protein sequence ID" value="KAI9565683.1"/>
    <property type="molecule type" value="Genomic_DNA"/>
</dbReference>
<dbReference type="AlphaFoldDB" id="A0AAD5LX20"/>
<reference evidence="1 2" key="1">
    <citation type="submission" date="2022-05" db="EMBL/GenBank/DDBJ databases">
        <title>A multi-omics perspective on studying reproductive biology in Daphnia sinensis.</title>
        <authorList>
            <person name="Jia J."/>
        </authorList>
    </citation>
    <scope>NUCLEOTIDE SEQUENCE [LARGE SCALE GENOMIC DNA]</scope>
    <source>
        <strain evidence="1 2">WSL</strain>
    </source>
</reference>
<protein>
    <submittedName>
        <fullName evidence="1">Uncharacterized protein</fullName>
    </submittedName>
</protein>
<proteinExistence type="predicted"/>
<accession>A0AAD5LX20</accession>
<organism evidence="1 2">
    <name type="scientific">Daphnia sinensis</name>
    <dbReference type="NCBI Taxonomy" id="1820382"/>
    <lineage>
        <taxon>Eukaryota</taxon>
        <taxon>Metazoa</taxon>
        <taxon>Ecdysozoa</taxon>
        <taxon>Arthropoda</taxon>
        <taxon>Crustacea</taxon>
        <taxon>Branchiopoda</taxon>
        <taxon>Diplostraca</taxon>
        <taxon>Cladocera</taxon>
        <taxon>Anomopoda</taxon>
        <taxon>Daphniidae</taxon>
        <taxon>Daphnia</taxon>
        <taxon>Daphnia similis group</taxon>
    </lineage>
</organism>
<name>A0AAD5LX20_9CRUS</name>
<sequence length="101" mass="11512">MEGENSRSCPLGEKVTLIRFLFPVKKEEEDNKKTTTCRESSRMMHEDVRPVDLSAHRSCTFTPDRLFYTPIKGRCAAAALVFDAFHELCSKIIIAHILVNI</sequence>